<evidence type="ECO:0000259" key="1">
    <source>
        <dbReference type="Pfam" id="PF00117"/>
    </source>
</evidence>
<dbReference type="EMBL" id="JAENJH010000015">
    <property type="protein sequence ID" value="MBK1789280.1"/>
    <property type="molecule type" value="Genomic_DNA"/>
</dbReference>
<dbReference type="AlphaFoldDB" id="A0A934V9F1"/>
<dbReference type="RefSeq" id="WP_200326076.1">
    <property type="nucleotide sequence ID" value="NZ_JAENJH010000015.1"/>
</dbReference>
<dbReference type="InterPro" id="IPR044992">
    <property type="entry name" value="ChyE-like"/>
</dbReference>
<dbReference type="PANTHER" id="PTHR42695">
    <property type="entry name" value="GLUTAMINE AMIDOTRANSFERASE YLR126C-RELATED"/>
    <property type="match status" value="1"/>
</dbReference>
<keyword evidence="3" id="KW-1185">Reference proteome</keyword>
<reference evidence="2" key="1">
    <citation type="submission" date="2020-12" db="EMBL/GenBank/DDBJ databases">
        <title>Prauserella sp. ASG 168, a novel actinomycete isolated from cave rock.</title>
        <authorList>
            <person name="Suriyachadkun C."/>
        </authorList>
    </citation>
    <scope>NUCLEOTIDE SEQUENCE</scope>
    <source>
        <strain evidence="2">ASG 168</strain>
    </source>
</reference>
<feature type="domain" description="Glutamine amidotransferase" evidence="1">
    <location>
        <begin position="44"/>
        <end position="186"/>
    </location>
</feature>
<dbReference type="SUPFAM" id="SSF52317">
    <property type="entry name" value="Class I glutamine amidotransferase-like"/>
    <property type="match status" value="1"/>
</dbReference>
<evidence type="ECO:0000313" key="2">
    <source>
        <dbReference type="EMBL" id="MBK1789280.1"/>
    </source>
</evidence>
<dbReference type="Proteomes" id="UP000635245">
    <property type="component" value="Unassembled WGS sequence"/>
</dbReference>
<dbReference type="InterPro" id="IPR029062">
    <property type="entry name" value="Class_I_gatase-like"/>
</dbReference>
<accession>A0A934V9F1</accession>
<dbReference type="GO" id="GO:0005829">
    <property type="term" value="C:cytosol"/>
    <property type="evidence" value="ECO:0007669"/>
    <property type="project" value="TreeGrafter"/>
</dbReference>
<sequence length="251" mass="27549">MSAPRLLVIQPDETDPLGPLGDWLSEAGAELDVRLPPQDSLPDGLDGYQGLVCLGGAMNAEEDSRHPWLAQVRRLLNRAAVDSFPTLAVCLGAQMLAVATGGRVERGSDGPEVGPSLVAKKDVAWTDPLFADLPLMQDVWQFHTDVIEQLPSGADLLASAPRYPHQAFRLNRCVYGIQFHIETTPEVVRNWADGAPETAAYGRERDFEDDRLAEVHADIAETWRPFAHRFVRLAAGELEPASDKRRTLPLA</sequence>
<dbReference type="InterPro" id="IPR017926">
    <property type="entry name" value="GATASE"/>
</dbReference>
<dbReference type="Gene3D" id="3.40.50.880">
    <property type="match status" value="1"/>
</dbReference>
<gene>
    <name evidence="2" type="ORF">JHE00_33540</name>
</gene>
<dbReference type="PROSITE" id="PS51273">
    <property type="entry name" value="GATASE_TYPE_1"/>
    <property type="match status" value="1"/>
</dbReference>
<proteinExistence type="predicted"/>
<organism evidence="2 3">
    <name type="scientific">Prauserella cavernicola</name>
    <dbReference type="NCBI Taxonomy" id="2800127"/>
    <lineage>
        <taxon>Bacteria</taxon>
        <taxon>Bacillati</taxon>
        <taxon>Actinomycetota</taxon>
        <taxon>Actinomycetes</taxon>
        <taxon>Pseudonocardiales</taxon>
        <taxon>Pseudonocardiaceae</taxon>
        <taxon>Prauserella</taxon>
    </lineage>
</organism>
<protein>
    <submittedName>
        <fullName evidence="2">Type 1 glutamine amidotransferase</fullName>
    </submittedName>
</protein>
<name>A0A934V9F1_9PSEU</name>
<dbReference type="CDD" id="cd01741">
    <property type="entry name" value="GATase1_1"/>
    <property type="match status" value="1"/>
</dbReference>
<dbReference type="PANTHER" id="PTHR42695:SF5">
    <property type="entry name" value="GLUTAMINE AMIDOTRANSFERASE YLR126C-RELATED"/>
    <property type="match status" value="1"/>
</dbReference>
<evidence type="ECO:0000313" key="3">
    <source>
        <dbReference type="Proteomes" id="UP000635245"/>
    </source>
</evidence>
<dbReference type="Pfam" id="PF00117">
    <property type="entry name" value="GATase"/>
    <property type="match status" value="1"/>
</dbReference>
<comment type="caution">
    <text evidence="2">The sequence shown here is derived from an EMBL/GenBank/DDBJ whole genome shotgun (WGS) entry which is preliminary data.</text>
</comment>
<keyword evidence="2" id="KW-0315">Glutamine amidotransferase</keyword>